<feature type="coiled-coil region" evidence="2">
    <location>
        <begin position="1427"/>
        <end position="1466"/>
    </location>
</feature>
<dbReference type="InterPro" id="IPR051802">
    <property type="entry name" value="YfhM-like"/>
</dbReference>
<sequence length="1884" mass="213268">MKLKIIFCRYHRIILYLQKRKILNEKIAVMKKRLLLCILFFSLMGQAGYSESYKELWKQFDIAMAKDLPKTGIGILEQIKHKAIAERAYGHLLKASLGKAGLQVSISPDSLQNELTQLVQAEKEAQATDPILAAVYQSVLGQVYQNNRYQIGGSKDESKTYFKRSMQNPALLAGASAKDYEPILVSGVDSRVFNNDLLHVLGFAASDYQTLYNYYLSNGNRTAACICARWIMNNKDDNKNTTTSRSSYIHRVDSFINLYADLPEVAELGILRYEWMERSDSVKPKELIEYIDYALSKWGNWKRSNIFRNAYKQLTMPTFNVKVDEMTIPNKPLMVRVEDVRNLTNVTMNVFRLNVAGDYIGDPRYTKDYNALKKRMKAVPEATRTCRFDGKPNYVLSEDSMQLATLPVGVYMLEFSSNNKAIRPIRTLLYVSNLIPLMESLSYNTMRIAVVNATTGHPVPKAKVRLKTEDGYSDKIKVETLTCDDKGELIYHCKKNSPDEIYVYTKEDKAFRECAYNSYFSFYGGKNDYPLLHLYTDRVLYRPGQTVHVAGILIRRGPDLERHASANKSFKLRLYDANHKKIAEKEVTTDDYGKVSADFELPGSGLTGSFSISSGNYSPGNVTFRVEEYKRPTFEVTFPEVTQKYAPGDTVTIIAHAKSYAGVPVQGAKVTYTVKRRPALWWWWRYAGSTNANDIYTSTVTTDDAGGFKVSIPMLLPKDEKQPGFYTFDVLATVTDLGGESRQGSISLPLGSKPTLLSSDLPEKIEKDSLKTITFNYKNAGGGNLNATVRYYINKVEIPLTAPTNTSVSFNVAGLPSGKHHLKAICETDTLEQDFILFSVKDTRPVVDTTLWSHQTSASFHEDGRPVYIQIGTSQKDVYVFYTVFAGDSILERGTTYISDSLLTRAFTYRPEYRDGIVLNYAWVKDAKFYTERFSIIRATPDKRLIAEWKTFRNKLTPGQKEQWTLTVKHPDGTPADAQMIAGMFDKSLDQIARHQWNFYLGYSFNIPSTYWGWGFSANPNYASASMSIDYLPSSDFQFYHFDYDLFYWNSGFSSRVFGNSLGNAALQEVVVVGYGAQKKAKLTGAVASMDVRGNDMASTASTIKFTAPVIKKDEEVKKEAAVEETTPETDNVSVRENLNETAFFYPALTTDKNGNLSIQFTLPESITTWRFMGLATDKQMNYGMLEGETVAQKIIMVQPNMPRFMRLGDRGTISTKIFNTSEKTISGVAKLELLDPETEKVVYTVNKKYTVKGGATDNVNFDVNIQQGTALYAAGAQVLICKIIAVGSGYADGEQHYLPLLPDRELVTNSVAFTQHTAGIKTINLEKLFAVKDASDRLTIEYTDNPAWLMIQALPYVSEVSSHNAISLAAAYYANSIAQYILKQTPIIKHTIELWKQEKGKETSLMSSLQKNEELKLMVLNETPWVNEAENEAAQKQALLRYFDENSIENRLNTCLERLRKLQNSDGSWSWYPGMRGSSYVTLSVSEMLIRLQTMIGLQGSISSNLRRAFMFMNKELKREVTWMQKEEKKGIKNLRPSEWAVQYLYTSSLTEKSYLQNTTAERQYMVDHLSKQTVNFTIYGKAISAVILGKNGYAQMAKEYLQSINEYSVYKEEMGRYYDTRKAYYSWFDYKIPTQVAAIEAIKLLNPNDEKTLDEMQRWLLMSKRTQCWDTPINSVNAVYAFLDGNISRLQKSAQQRTILSVNGKKLDLPKATAGLGYVKVSMTGDNMKTFTANKTSKGTSWGAVYAQFMQKTTDVADASMGLTVKREFLNAKDLKVGDKVKVRITIVADHDYDFVQVVDKRAACMEPINQLSGYRNGYYCTPRDNSTCYYMDRMAKGRHVIETEYYIDRQGTFSTGTCTVQCAYSPEYSARTTAQTLNVKQ</sequence>
<protein>
    <submittedName>
        <fullName evidence="4">Alpha-2-macroglobulin family protein</fullName>
    </submittedName>
</protein>
<dbReference type="HOGENOM" id="CLU_001849_0_0_10"/>
<name>L1NI86_9BACT</name>
<dbReference type="Gene3D" id="2.60.40.1930">
    <property type="match status" value="1"/>
</dbReference>
<dbReference type="InterPro" id="IPR008930">
    <property type="entry name" value="Terpenoid_cyclase/PrenylTrfase"/>
</dbReference>
<comment type="caution">
    <text evidence="4">The sequence shown here is derived from an EMBL/GenBank/DDBJ whole genome shotgun (WGS) entry which is preliminary data.</text>
</comment>
<evidence type="ECO:0000256" key="1">
    <source>
        <dbReference type="ARBA" id="ARBA00010556"/>
    </source>
</evidence>
<dbReference type="InterPro" id="IPR001599">
    <property type="entry name" value="Macroglobln_a2"/>
</dbReference>
<evidence type="ECO:0000313" key="5">
    <source>
        <dbReference type="Proteomes" id="UP000010433"/>
    </source>
</evidence>
<keyword evidence="2" id="KW-0175">Coiled coil</keyword>
<evidence type="ECO:0000313" key="4">
    <source>
        <dbReference type="EMBL" id="EKY02902.1"/>
    </source>
</evidence>
<evidence type="ECO:0000259" key="3">
    <source>
        <dbReference type="SMART" id="SM01360"/>
    </source>
</evidence>
<dbReference type="GO" id="GO:0004866">
    <property type="term" value="F:endopeptidase inhibitor activity"/>
    <property type="evidence" value="ECO:0007669"/>
    <property type="project" value="InterPro"/>
</dbReference>
<dbReference type="Pfam" id="PF00207">
    <property type="entry name" value="A2M"/>
    <property type="match status" value="1"/>
</dbReference>
<dbReference type="InterPro" id="IPR041246">
    <property type="entry name" value="Bact_MG10"/>
</dbReference>
<comment type="similarity">
    <text evidence="1">Belongs to the protease inhibitor I39 (alpha-2-macroglobulin) family. Bacterial alpha-2-macroglobulin subfamily.</text>
</comment>
<keyword evidence="5" id="KW-1185">Reference proteome</keyword>
<dbReference type="Pfam" id="PF17973">
    <property type="entry name" value="bMG10"/>
    <property type="match status" value="1"/>
</dbReference>
<dbReference type="InterPro" id="IPR002890">
    <property type="entry name" value="MG2"/>
</dbReference>
<dbReference type="PATRIC" id="fig|1127699.3.peg.560"/>
<dbReference type="SUPFAM" id="SSF48239">
    <property type="entry name" value="Terpenoid cyclases/Protein prenyltransferases"/>
    <property type="match status" value="1"/>
</dbReference>
<dbReference type="Proteomes" id="UP000010433">
    <property type="component" value="Unassembled WGS sequence"/>
</dbReference>
<organism evidence="4 5">
    <name type="scientific">Hoylesella saccharolytica F0055</name>
    <dbReference type="NCBI Taxonomy" id="1127699"/>
    <lineage>
        <taxon>Bacteria</taxon>
        <taxon>Pseudomonadati</taxon>
        <taxon>Bacteroidota</taxon>
        <taxon>Bacteroidia</taxon>
        <taxon>Bacteroidales</taxon>
        <taxon>Prevotellaceae</taxon>
        <taxon>Hoylesella</taxon>
    </lineage>
</organism>
<reference evidence="4 5" key="1">
    <citation type="submission" date="2012-05" db="EMBL/GenBank/DDBJ databases">
        <authorList>
            <person name="Weinstock G."/>
            <person name="Sodergren E."/>
            <person name="Lobos E.A."/>
            <person name="Fulton L."/>
            <person name="Fulton R."/>
            <person name="Courtney L."/>
            <person name="Fronick C."/>
            <person name="O'Laughlin M."/>
            <person name="Godfrey J."/>
            <person name="Wilson R.M."/>
            <person name="Miner T."/>
            <person name="Farmer C."/>
            <person name="Delehaunty K."/>
            <person name="Cordes M."/>
            <person name="Minx P."/>
            <person name="Tomlinson C."/>
            <person name="Chen J."/>
            <person name="Wollam A."/>
            <person name="Pepin K.H."/>
            <person name="Bhonagiri V."/>
            <person name="Zhang X."/>
            <person name="Suruliraj S."/>
            <person name="Warren W."/>
            <person name="Mitreva M."/>
            <person name="Mardis E.R."/>
            <person name="Wilson R.K."/>
        </authorList>
    </citation>
    <scope>NUCLEOTIDE SEQUENCE [LARGE SCALE GENOMIC DNA]</scope>
    <source>
        <strain evidence="4 5">F0055</strain>
    </source>
</reference>
<dbReference type="PANTHER" id="PTHR40094">
    <property type="entry name" value="ALPHA-2-MACROGLOBULIN HOMOLOG"/>
    <property type="match status" value="1"/>
</dbReference>
<gene>
    <name evidence="4" type="ORF">HMPREF9151_00609</name>
</gene>
<evidence type="ECO:0000256" key="2">
    <source>
        <dbReference type="SAM" id="Coils"/>
    </source>
</evidence>
<accession>L1NI86</accession>
<dbReference type="PANTHER" id="PTHR40094:SF1">
    <property type="entry name" value="UBIQUITIN DOMAIN-CONTAINING PROTEIN"/>
    <property type="match status" value="1"/>
</dbReference>
<feature type="domain" description="Alpha-2-macroglobulin" evidence="3">
    <location>
        <begin position="1142"/>
        <end position="1232"/>
    </location>
</feature>
<dbReference type="STRING" id="1127699.HMPREF9151_00609"/>
<dbReference type="EMBL" id="AMEP01000044">
    <property type="protein sequence ID" value="EKY02902.1"/>
    <property type="molecule type" value="Genomic_DNA"/>
</dbReference>
<dbReference type="Gene3D" id="1.50.10.20">
    <property type="match status" value="1"/>
</dbReference>
<dbReference type="Pfam" id="PF01835">
    <property type="entry name" value="MG2"/>
    <property type="match status" value="1"/>
</dbReference>
<proteinExistence type="inferred from homology"/>
<dbReference type="SMART" id="SM01360">
    <property type="entry name" value="A2M"/>
    <property type="match status" value="1"/>
</dbReference>
<dbReference type="Gene3D" id="2.20.130.20">
    <property type="match status" value="1"/>
</dbReference>